<dbReference type="InterPro" id="IPR029063">
    <property type="entry name" value="SAM-dependent_MTases_sf"/>
</dbReference>
<keyword evidence="2 5" id="KW-0808">Transferase</keyword>
<comment type="similarity">
    <text evidence="5">Belongs to the class I-like SAM-binding methyltransferase superfamily. RsmB/NOP family.</text>
</comment>
<dbReference type="Gene3D" id="1.10.940.10">
    <property type="entry name" value="NusB-like"/>
    <property type="match status" value="1"/>
</dbReference>
<dbReference type="InterPro" id="IPR035926">
    <property type="entry name" value="NusB-like_sf"/>
</dbReference>
<dbReference type="EC" id="2.1.1.-" evidence="8"/>
<evidence type="ECO:0000256" key="4">
    <source>
        <dbReference type="ARBA" id="ARBA00022884"/>
    </source>
</evidence>
<dbReference type="AlphaFoldDB" id="W8S393"/>
<dbReference type="EMBL" id="CP004372">
    <property type="protein sequence ID" value="AHM03231.1"/>
    <property type="molecule type" value="Genomic_DNA"/>
</dbReference>
<dbReference type="KEGG" id="red:roselon_00817"/>
<evidence type="ECO:0000313" key="8">
    <source>
        <dbReference type="EMBL" id="AHM03231.1"/>
    </source>
</evidence>
<dbReference type="HOGENOM" id="CLU_005316_0_4_5"/>
<feature type="region of interest" description="Disordered" evidence="6">
    <location>
        <begin position="1"/>
        <end position="34"/>
    </location>
</feature>
<feature type="binding site" evidence="5">
    <location>
        <begin position="264"/>
        <end position="270"/>
    </location>
    <ligand>
        <name>S-adenosyl-L-methionine</name>
        <dbReference type="ChEBI" id="CHEBI:59789"/>
    </ligand>
</feature>
<dbReference type="OrthoDB" id="9810297at2"/>
<gene>
    <name evidence="8" type="ORF">roselon_00817</name>
</gene>
<dbReference type="PANTHER" id="PTHR22807">
    <property type="entry name" value="NOP2 YEAST -RELATED NOL1/NOP2/FMU SUN DOMAIN-CONTAINING"/>
    <property type="match status" value="1"/>
</dbReference>
<evidence type="ECO:0000313" key="9">
    <source>
        <dbReference type="Proteomes" id="UP000019593"/>
    </source>
</evidence>
<evidence type="ECO:0000259" key="7">
    <source>
        <dbReference type="PROSITE" id="PS51686"/>
    </source>
</evidence>
<dbReference type="CDD" id="cd02440">
    <property type="entry name" value="AdoMet_MTases"/>
    <property type="match status" value="1"/>
</dbReference>
<evidence type="ECO:0000256" key="6">
    <source>
        <dbReference type="SAM" id="MobiDB-lite"/>
    </source>
</evidence>
<evidence type="ECO:0000256" key="1">
    <source>
        <dbReference type="ARBA" id="ARBA00022603"/>
    </source>
</evidence>
<dbReference type="GO" id="GO:0001510">
    <property type="term" value="P:RNA methylation"/>
    <property type="evidence" value="ECO:0007669"/>
    <property type="project" value="InterPro"/>
</dbReference>
<dbReference type="Gene3D" id="3.40.50.150">
    <property type="entry name" value="Vaccinia Virus protein VP39"/>
    <property type="match status" value="1"/>
</dbReference>
<dbReference type="InterPro" id="IPR049560">
    <property type="entry name" value="MeTrfase_RsmB-F_NOP2_cat"/>
</dbReference>
<comment type="caution">
    <text evidence="5">Lacks conserved residue(s) required for the propagation of feature annotation.</text>
</comment>
<dbReference type="Pfam" id="PF01189">
    <property type="entry name" value="Methyltr_RsmB-F"/>
    <property type="match status" value="1"/>
</dbReference>
<dbReference type="GO" id="GO:0006355">
    <property type="term" value="P:regulation of DNA-templated transcription"/>
    <property type="evidence" value="ECO:0007669"/>
    <property type="project" value="InterPro"/>
</dbReference>
<dbReference type="InterPro" id="IPR023267">
    <property type="entry name" value="RCMT"/>
</dbReference>
<protein>
    <submittedName>
        <fullName evidence="8">16S rRNA m(5)C 967 methyltransferase</fullName>
        <ecNumber evidence="8">2.1.1.-</ecNumber>
    </submittedName>
</protein>
<dbReference type="PROSITE" id="PS51686">
    <property type="entry name" value="SAM_MT_RSMB_NOP"/>
    <property type="match status" value="1"/>
</dbReference>
<feature type="domain" description="SAM-dependent MTase RsmB/NOP-type" evidence="7">
    <location>
        <begin position="159"/>
        <end position="447"/>
    </location>
</feature>
<feature type="compositionally biased region" description="Basic residues" evidence="6">
    <location>
        <begin position="8"/>
        <end position="25"/>
    </location>
</feature>
<evidence type="ECO:0000256" key="2">
    <source>
        <dbReference type="ARBA" id="ARBA00022679"/>
    </source>
</evidence>
<dbReference type="GO" id="GO:0008173">
    <property type="term" value="F:RNA methyltransferase activity"/>
    <property type="evidence" value="ECO:0007669"/>
    <property type="project" value="InterPro"/>
</dbReference>
<dbReference type="Pfam" id="PF01029">
    <property type="entry name" value="NusB"/>
    <property type="match status" value="1"/>
</dbReference>
<reference evidence="8 9" key="1">
    <citation type="submission" date="2013-03" db="EMBL/GenBank/DDBJ databases">
        <authorList>
            <person name="Fiebig A."/>
            <person name="Goeker M."/>
            <person name="Klenk H.-P.P."/>
        </authorList>
    </citation>
    <scope>NUCLEOTIDE SEQUENCE [LARGE SCALE GENOMIC DNA]</scope>
    <source>
        <strain evidence="9">DSM 19469</strain>
    </source>
</reference>
<dbReference type="SUPFAM" id="SSF48013">
    <property type="entry name" value="NusB-like"/>
    <property type="match status" value="1"/>
</dbReference>
<dbReference type="eggNOG" id="COG0144">
    <property type="taxonomic scope" value="Bacteria"/>
</dbReference>
<dbReference type="GO" id="GO:0003723">
    <property type="term" value="F:RNA binding"/>
    <property type="evidence" value="ECO:0007669"/>
    <property type="project" value="UniProtKB-UniRule"/>
</dbReference>
<keyword evidence="1 5" id="KW-0489">Methyltransferase</keyword>
<organism evidence="8 9">
    <name type="scientific">Roseicyclus elongatus DSM 19469</name>
    <dbReference type="NCBI Taxonomy" id="1294273"/>
    <lineage>
        <taxon>Bacteria</taxon>
        <taxon>Pseudomonadati</taxon>
        <taxon>Pseudomonadota</taxon>
        <taxon>Alphaproteobacteria</taxon>
        <taxon>Rhodobacterales</taxon>
        <taxon>Roseobacteraceae</taxon>
        <taxon>Roseicyclus</taxon>
    </lineage>
</organism>
<sequence length="451" mass="48184">MATEGRGKTRKGAGKRPKPGRRLAKHAPQSPDRSLVARQAALSILDQVLRRKRMLAHLPQDPGLTPPEAARATRLSLMVLRHLEPLDAVIARFVERKPQPAVNALLRLGTAELLIAGEEPHGVVNAMVALARTGRRTERGAGLVNAVLRRVSEGGDALWQGHTPQRLPGWIGGPIKKRWGTEVLRAIEAAHERGAAIDITGKAPDVDIPNAKRLPTGSLRLNATGQVSALPGFSAGAWWVQDAAAALPARLLGDVAGQTVLDMCAAPGGKTLQLAAAGAQVTALDLSDTRLDRLRQNLVRTGLSAEIVVSDALDHHGGPYEAILLDAPCTASGTLRRHPDLPFVKSWTEVEPLTRLQMRLLDHALRLLAPGGKLVYCTCSLLPVEGEHQVGAALKRHDDLSIVPLDPQTLGGAPDWASPEGGLRLRPDLWPEHGGLDGFYMACLTRDASTA</sequence>
<feature type="binding site" evidence="5">
    <location>
        <position position="326"/>
    </location>
    <ligand>
        <name>S-adenosyl-L-methionine</name>
        <dbReference type="ChEBI" id="CHEBI:59789"/>
    </ligand>
</feature>
<dbReference type="SUPFAM" id="SSF53335">
    <property type="entry name" value="S-adenosyl-L-methionine-dependent methyltransferases"/>
    <property type="match status" value="1"/>
</dbReference>
<dbReference type="PATRIC" id="fig|1294273.3.peg.799"/>
<dbReference type="Proteomes" id="UP000019593">
    <property type="component" value="Chromosome"/>
</dbReference>
<evidence type="ECO:0000256" key="5">
    <source>
        <dbReference type="PROSITE-ProRule" id="PRU01023"/>
    </source>
</evidence>
<keyword evidence="3 5" id="KW-0949">S-adenosyl-L-methionine</keyword>
<name>W8S393_9RHOB</name>
<dbReference type="InterPro" id="IPR006027">
    <property type="entry name" value="NusB_RsmB_TIM44"/>
</dbReference>
<dbReference type="PRINTS" id="PR02008">
    <property type="entry name" value="RCMTFAMILY"/>
</dbReference>
<feature type="binding site" evidence="5">
    <location>
        <position position="285"/>
    </location>
    <ligand>
        <name>S-adenosyl-L-methionine</name>
        <dbReference type="ChEBI" id="CHEBI:59789"/>
    </ligand>
</feature>
<keyword evidence="4 5" id="KW-0694">RNA-binding</keyword>
<keyword evidence="9" id="KW-1185">Reference proteome</keyword>
<accession>W8S393</accession>
<dbReference type="STRING" id="1294273.roselon_00817"/>
<dbReference type="PANTHER" id="PTHR22807:SF61">
    <property type="entry name" value="NOL1_NOP2_SUN FAMILY PROTEIN _ ANTITERMINATION NUSB DOMAIN-CONTAINING PROTEIN"/>
    <property type="match status" value="1"/>
</dbReference>
<evidence type="ECO:0000256" key="3">
    <source>
        <dbReference type="ARBA" id="ARBA00022691"/>
    </source>
</evidence>
<feature type="active site" description="Nucleophile" evidence="5">
    <location>
        <position position="379"/>
    </location>
</feature>
<proteinExistence type="inferred from homology"/>
<dbReference type="InterPro" id="IPR001678">
    <property type="entry name" value="MeTrfase_RsmB-F_NOP2_dom"/>
</dbReference>